<dbReference type="SUPFAM" id="SSF55729">
    <property type="entry name" value="Acyl-CoA N-acyltransferases (Nat)"/>
    <property type="match status" value="1"/>
</dbReference>
<dbReference type="PROSITE" id="PS51186">
    <property type="entry name" value="GNAT"/>
    <property type="match status" value="1"/>
</dbReference>
<comment type="caution">
    <text evidence="2">The sequence shown here is derived from an EMBL/GenBank/DDBJ whole genome shotgun (WGS) entry which is preliminary data.</text>
</comment>
<dbReference type="Proteomes" id="UP000031197">
    <property type="component" value="Unassembled WGS sequence"/>
</dbReference>
<evidence type="ECO:0000313" key="3">
    <source>
        <dbReference type="Proteomes" id="UP000031197"/>
    </source>
</evidence>
<evidence type="ECO:0000313" key="2">
    <source>
        <dbReference type="EMBL" id="KHT54385.1"/>
    </source>
</evidence>
<proteinExistence type="predicted"/>
<name>A0A0B3Z7R4_9ALTE</name>
<organism evidence="2 3">
    <name type="scientific">Alteromonas marina</name>
    <dbReference type="NCBI Taxonomy" id="203795"/>
    <lineage>
        <taxon>Bacteria</taxon>
        <taxon>Pseudomonadati</taxon>
        <taxon>Pseudomonadota</taxon>
        <taxon>Gammaproteobacteria</taxon>
        <taxon>Alteromonadales</taxon>
        <taxon>Alteromonadaceae</taxon>
        <taxon>Alteromonas/Salinimonas group</taxon>
        <taxon>Alteromonas</taxon>
    </lineage>
</organism>
<gene>
    <name evidence="2" type="ORF">RJ41_07625</name>
</gene>
<dbReference type="EMBL" id="JWLW01000012">
    <property type="protein sequence ID" value="KHT54385.1"/>
    <property type="molecule type" value="Genomic_DNA"/>
</dbReference>
<dbReference type="AlphaFoldDB" id="A0A0B3Z7R4"/>
<dbReference type="Gene3D" id="3.40.630.30">
    <property type="match status" value="1"/>
</dbReference>
<dbReference type="InterPro" id="IPR016181">
    <property type="entry name" value="Acyl_CoA_acyltransferase"/>
</dbReference>
<evidence type="ECO:0000259" key="1">
    <source>
        <dbReference type="PROSITE" id="PS51186"/>
    </source>
</evidence>
<dbReference type="RefSeq" id="WP_039218936.1">
    <property type="nucleotide sequence ID" value="NZ_JWLW01000012.1"/>
</dbReference>
<protein>
    <submittedName>
        <fullName evidence="2">Acetyltransferase</fullName>
    </submittedName>
</protein>
<dbReference type="Pfam" id="PF00583">
    <property type="entry name" value="Acetyltransf_1"/>
    <property type="match status" value="1"/>
</dbReference>
<sequence length="201" mass="22351">MTPSIHMNRIVQSEINYEQLAPAFFAGVISLGNRVHGDNYLTDDLIADYYAKSFIGTTNASWVALYANKVVGFRLTFAHTQWKADEWCSPSLWPVDPNTVCYFKCNTVDPAMQGYGIGSTLLSKSIDCARNQGAEAGLAHIWLASPGNSAFKYFTKNGGQLIKKHPNKWRYASIHEGYDCPVCEGYCECEGAEMLLQFQAP</sequence>
<dbReference type="OrthoDB" id="6321659at2"/>
<dbReference type="CDD" id="cd04301">
    <property type="entry name" value="NAT_SF"/>
    <property type="match status" value="1"/>
</dbReference>
<keyword evidence="3" id="KW-1185">Reference proteome</keyword>
<reference evidence="2 3" key="1">
    <citation type="submission" date="2014-12" db="EMBL/GenBank/DDBJ databases">
        <title>Genome sequencing of Alteromonas marina AD001.</title>
        <authorList>
            <person name="Adrian T.G.S."/>
            <person name="Chan K.G."/>
        </authorList>
    </citation>
    <scope>NUCLEOTIDE SEQUENCE [LARGE SCALE GENOMIC DNA]</scope>
    <source>
        <strain evidence="2 3">AD001</strain>
    </source>
</reference>
<dbReference type="GO" id="GO:0016747">
    <property type="term" value="F:acyltransferase activity, transferring groups other than amino-acyl groups"/>
    <property type="evidence" value="ECO:0007669"/>
    <property type="project" value="InterPro"/>
</dbReference>
<keyword evidence="2" id="KW-0808">Transferase</keyword>
<dbReference type="InterPro" id="IPR000182">
    <property type="entry name" value="GNAT_dom"/>
</dbReference>
<feature type="domain" description="N-acetyltransferase" evidence="1">
    <location>
        <begin position="15"/>
        <end position="181"/>
    </location>
</feature>
<accession>A0A0B3Z7R4</accession>